<dbReference type="GO" id="GO:0015627">
    <property type="term" value="C:type II protein secretion system complex"/>
    <property type="evidence" value="ECO:0007669"/>
    <property type="project" value="InterPro"/>
</dbReference>
<evidence type="ECO:0000256" key="10">
    <source>
        <dbReference type="ARBA" id="ARBA00030775"/>
    </source>
</evidence>
<keyword evidence="7 11" id="KW-1133">Transmembrane helix</keyword>
<evidence type="ECO:0000256" key="8">
    <source>
        <dbReference type="ARBA" id="ARBA00023136"/>
    </source>
</evidence>
<gene>
    <name evidence="13" type="ORF">GSUB_14355</name>
</gene>
<dbReference type="Proteomes" id="UP000035036">
    <property type="component" value="Chromosome"/>
</dbReference>
<comment type="subcellular location">
    <subcellularLocation>
        <location evidence="1">Cell inner membrane</location>
        <topology evidence="1">Single-pass membrane protein</topology>
    </subcellularLocation>
</comment>
<keyword evidence="8 11" id="KW-0472">Membrane</keyword>
<dbReference type="RefSeq" id="WP_040201399.1">
    <property type="nucleotide sequence ID" value="NZ_CP010311.1"/>
</dbReference>
<dbReference type="AlphaFoldDB" id="A0A0B5FV47"/>
<dbReference type="GO" id="GO:0015628">
    <property type="term" value="P:protein secretion by the type II secretion system"/>
    <property type="evidence" value="ECO:0007669"/>
    <property type="project" value="InterPro"/>
</dbReference>
<evidence type="ECO:0000256" key="2">
    <source>
        <dbReference type="ARBA" id="ARBA00021549"/>
    </source>
</evidence>
<reference evidence="13 14" key="1">
    <citation type="journal article" date="2015" name="Genome Announc.">
        <title>Genomes of Geoalkalibacter ferrihydriticus Z-0531T and Geoalkalibacter subterraneus Red1T, Two Haloalkaliphilic Metal-Reducing Deltaproteobacteria.</title>
        <authorList>
            <person name="Badalamenti J.P."/>
            <person name="Krajmalnik-Brown R."/>
            <person name="Torres C.I."/>
            <person name="Bond D.R."/>
        </authorList>
    </citation>
    <scope>NUCLEOTIDE SEQUENCE [LARGE SCALE GENOMIC DNA]</scope>
    <source>
        <strain evidence="13 14">Red1</strain>
    </source>
</reference>
<evidence type="ECO:0000256" key="1">
    <source>
        <dbReference type="ARBA" id="ARBA00004377"/>
    </source>
</evidence>
<keyword evidence="3" id="KW-1003">Cell membrane</keyword>
<dbReference type="Gene3D" id="3.55.40.10">
    <property type="entry name" value="minor pseudopilin epsh domain"/>
    <property type="match status" value="1"/>
</dbReference>
<proteinExistence type="inferred from homology"/>
<dbReference type="KEGG" id="gsb:GSUB_14355"/>
<evidence type="ECO:0000256" key="3">
    <source>
        <dbReference type="ARBA" id="ARBA00022475"/>
    </source>
</evidence>
<dbReference type="InterPro" id="IPR022346">
    <property type="entry name" value="T2SS_GspH"/>
</dbReference>
<evidence type="ECO:0000313" key="14">
    <source>
        <dbReference type="Proteomes" id="UP000035036"/>
    </source>
</evidence>
<sequence>MQALLRSQVGITLLETLIVLALIFTLCSLTGPALGRWQARFQEKTELRVLVEAFQRARSEAARRNCDVLLALTLADEHSGGGFQILARDSEGRSDPIRDLRRLKALSLVGTTFSGAPHAGFNNRGLPLGLGGSIQLEGRHTQRSYRISQNAGGRVRVQ</sequence>
<evidence type="ECO:0000256" key="7">
    <source>
        <dbReference type="ARBA" id="ARBA00022989"/>
    </source>
</evidence>
<dbReference type="HOGENOM" id="CLU_1666901_0_0_7"/>
<keyword evidence="5" id="KW-0997">Cell inner membrane</keyword>
<dbReference type="InterPro" id="IPR045584">
    <property type="entry name" value="Pilin-like"/>
</dbReference>
<evidence type="ECO:0000256" key="4">
    <source>
        <dbReference type="ARBA" id="ARBA00022481"/>
    </source>
</evidence>
<feature type="transmembrane region" description="Helical" evidence="11">
    <location>
        <begin position="12"/>
        <end position="34"/>
    </location>
</feature>
<feature type="domain" description="General secretion pathway GspH" evidence="12">
    <location>
        <begin position="49"/>
        <end position="153"/>
    </location>
</feature>
<protein>
    <recommendedName>
        <fullName evidence="2">Type II secretion system protein H</fullName>
    </recommendedName>
    <alternativeName>
        <fullName evidence="10">General secretion pathway protein H</fullName>
    </alternativeName>
</protein>
<organism evidence="13 14">
    <name type="scientific">Geoalkalibacter subterraneus</name>
    <dbReference type="NCBI Taxonomy" id="483547"/>
    <lineage>
        <taxon>Bacteria</taxon>
        <taxon>Pseudomonadati</taxon>
        <taxon>Thermodesulfobacteriota</taxon>
        <taxon>Desulfuromonadia</taxon>
        <taxon>Desulfuromonadales</taxon>
        <taxon>Geoalkalibacteraceae</taxon>
        <taxon>Geoalkalibacter</taxon>
    </lineage>
</organism>
<keyword evidence="6 11" id="KW-0812">Transmembrane</keyword>
<evidence type="ECO:0000256" key="5">
    <source>
        <dbReference type="ARBA" id="ARBA00022519"/>
    </source>
</evidence>
<dbReference type="EMBL" id="CP010311">
    <property type="protein sequence ID" value="AJF07491.1"/>
    <property type="molecule type" value="Genomic_DNA"/>
</dbReference>
<evidence type="ECO:0000313" key="13">
    <source>
        <dbReference type="EMBL" id="AJF07491.1"/>
    </source>
</evidence>
<keyword evidence="4" id="KW-0488">Methylation</keyword>
<evidence type="ECO:0000256" key="9">
    <source>
        <dbReference type="ARBA" id="ARBA00025772"/>
    </source>
</evidence>
<evidence type="ECO:0000256" key="11">
    <source>
        <dbReference type="SAM" id="Phobius"/>
    </source>
</evidence>
<comment type="similarity">
    <text evidence="9">Belongs to the GSP H family.</text>
</comment>
<accession>A0A0B5FV47</accession>
<keyword evidence="14" id="KW-1185">Reference proteome</keyword>
<evidence type="ECO:0000259" key="12">
    <source>
        <dbReference type="Pfam" id="PF12019"/>
    </source>
</evidence>
<evidence type="ECO:0000256" key="6">
    <source>
        <dbReference type="ARBA" id="ARBA00022692"/>
    </source>
</evidence>
<dbReference type="GO" id="GO:0005886">
    <property type="term" value="C:plasma membrane"/>
    <property type="evidence" value="ECO:0007669"/>
    <property type="project" value="UniProtKB-SubCell"/>
</dbReference>
<dbReference type="SUPFAM" id="SSF54523">
    <property type="entry name" value="Pili subunits"/>
    <property type="match status" value="1"/>
</dbReference>
<dbReference type="Pfam" id="PF12019">
    <property type="entry name" value="GspH"/>
    <property type="match status" value="1"/>
</dbReference>
<name>A0A0B5FV47_9BACT</name>